<evidence type="ECO:0000256" key="1">
    <source>
        <dbReference type="SAM" id="Coils"/>
    </source>
</evidence>
<dbReference type="GO" id="GO:0031032">
    <property type="term" value="P:actomyosin structure organization"/>
    <property type="evidence" value="ECO:0007669"/>
    <property type="project" value="TreeGrafter"/>
</dbReference>
<organism evidence="2">
    <name type="scientific">Graphocephala atropunctata</name>
    <dbReference type="NCBI Taxonomy" id="36148"/>
    <lineage>
        <taxon>Eukaryota</taxon>
        <taxon>Metazoa</taxon>
        <taxon>Ecdysozoa</taxon>
        <taxon>Arthropoda</taxon>
        <taxon>Hexapoda</taxon>
        <taxon>Insecta</taxon>
        <taxon>Pterygota</taxon>
        <taxon>Neoptera</taxon>
        <taxon>Paraneoptera</taxon>
        <taxon>Hemiptera</taxon>
        <taxon>Auchenorrhyncha</taxon>
        <taxon>Membracoidea</taxon>
        <taxon>Cicadellidae</taxon>
        <taxon>Cicadellinae</taxon>
        <taxon>Cicadellini</taxon>
        <taxon>Graphocephala</taxon>
    </lineage>
</organism>
<dbReference type="GO" id="GO:0005737">
    <property type="term" value="C:cytoplasm"/>
    <property type="evidence" value="ECO:0007669"/>
    <property type="project" value="TreeGrafter"/>
</dbReference>
<proteinExistence type="predicted"/>
<dbReference type="GO" id="GO:0032982">
    <property type="term" value="C:myosin filament"/>
    <property type="evidence" value="ECO:0007669"/>
    <property type="project" value="TreeGrafter"/>
</dbReference>
<dbReference type="GO" id="GO:0016460">
    <property type="term" value="C:myosin II complex"/>
    <property type="evidence" value="ECO:0007669"/>
    <property type="project" value="TreeGrafter"/>
</dbReference>
<dbReference type="EMBL" id="GEBQ01006562">
    <property type="protein sequence ID" value="JAT33415.1"/>
    <property type="molecule type" value="Transcribed_RNA"/>
</dbReference>
<keyword evidence="1" id="KW-0175">Coiled coil</keyword>
<name>A0A1B6MBW7_9HEMI</name>
<sequence>VRFTPSVCPGSMFTSDYSSHLQRLFQNINVPQSSGVSIEDSSALTAHRLRNAFRSASVAEEPRRADSASRTVWKYKPIALRRLSMASRSPSCCSTASEAESITESFNSGKIELQRSDTYNPNMARSRGRGSSTYINNSSYVMGMRRQRGAGSGMGTGRRDLETTSAQLSARISEFLQRTDHVMDEWKRLGHREPLDVSSLKRSTSVSNIMIRGFQYWGRESSTNKSLCTSSCDVLSETDELSELTMDLAEEHSSATLANQRLKIESAEKIRLEKELSEIQKERKQLQESSDRLEMELLYSHGHGGAVNGSELDVDLEGDEDTAYKQRYERAVRELEFTRRRLQQQHQDDLEQLIALKKQLEKKLSDAYEEVEEQRQVVGQWKKKVQKLTSEMNDLRLLLERQTSRNDMLEKKQRKFDTEIQLLTDELRQEKGNKDRAMREKEMALADKYTMEQNLSAVKLELELKEQKVNSLTSEINELNFGGNTEEEIGLLKKTKHQLTNKLKEQEEELDDLAGQVQLL</sequence>
<dbReference type="PANTHER" id="PTHR45615">
    <property type="entry name" value="MYOSIN HEAVY CHAIN, NON-MUSCLE"/>
    <property type="match status" value="1"/>
</dbReference>
<feature type="coiled-coil region" evidence="1">
    <location>
        <begin position="325"/>
        <end position="516"/>
    </location>
</feature>
<evidence type="ECO:0008006" key="3">
    <source>
        <dbReference type="Google" id="ProtNLM"/>
    </source>
</evidence>
<accession>A0A1B6MBW7</accession>
<protein>
    <recommendedName>
        <fullName evidence="3">Myosin tail domain-containing protein</fullName>
    </recommendedName>
</protein>
<gene>
    <name evidence="2" type="ORF">g.40313</name>
</gene>
<feature type="non-terminal residue" evidence="2">
    <location>
        <position position="520"/>
    </location>
</feature>
<dbReference type="GO" id="GO:0051015">
    <property type="term" value="F:actin filament binding"/>
    <property type="evidence" value="ECO:0007669"/>
    <property type="project" value="TreeGrafter"/>
</dbReference>
<feature type="coiled-coil region" evidence="1">
    <location>
        <begin position="262"/>
        <end position="296"/>
    </location>
</feature>
<dbReference type="PANTHER" id="PTHR45615:SF36">
    <property type="entry name" value="MYOSIN HEAVY CHAIN-LIKE, ISOFORM B-RELATED"/>
    <property type="match status" value="1"/>
</dbReference>
<reference evidence="2" key="1">
    <citation type="submission" date="2015-11" db="EMBL/GenBank/DDBJ databases">
        <title>De novo transcriptome assembly of four potential Pierce s Disease insect vectors from Arizona vineyards.</title>
        <authorList>
            <person name="Tassone E.E."/>
        </authorList>
    </citation>
    <scope>NUCLEOTIDE SEQUENCE</scope>
</reference>
<feature type="non-terminal residue" evidence="2">
    <location>
        <position position="1"/>
    </location>
</feature>
<evidence type="ECO:0000313" key="2">
    <source>
        <dbReference type="EMBL" id="JAT33415.1"/>
    </source>
</evidence>
<dbReference type="AlphaFoldDB" id="A0A1B6MBW7"/>